<name>A0A7C9JBB6_9BACT</name>
<organism evidence="2 3">
    <name type="scientific">Solidesulfovibrio aerotolerans</name>
    <dbReference type="NCBI Taxonomy" id="295255"/>
    <lineage>
        <taxon>Bacteria</taxon>
        <taxon>Pseudomonadati</taxon>
        <taxon>Thermodesulfobacteriota</taxon>
        <taxon>Desulfovibrionia</taxon>
        <taxon>Desulfovibrionales</taxon>
        <taxon>Desulfovibrionaceae</taxon>
        <taxon>Solidesulfovibrio</taxon>
    </lineage>
</organism>
<gene>
    <name evidence="2" type="ORF">GTA51_17745</name>
</gene>
<evidence type="ECO:0000313" key="2">
    <source>
        <dbReference type="EMBL" id="MYL84958.1"/>
    </source>
</evidence>
<evidence type="ECO:0000313" key="3">
    <source>
        <dbReference type="Proteomes" id="UP000482487"/>
    </source>
</evidence>
<proteinExistence type="predicted"/>
<keyword evidence="3" id="KW-1185">Reference proteome</keyword>
<dbReference type="Proteomes" id="UP000482487">
    <property type="component" value="Unassembled WGS sequence"/>
</dbReference>
<comment type="caution">
    <text evidence="2">The sequence shown here is derived from an EMBL/GenBank/DDBJ whole genome shotgun (WGS) entry which is preliminary data.</text>
</comment>
<dbReference type="AlphaFoldDB" id="A0A7C9JBB6"/>
<feature type="compositionally biased region" description="Polar residues" evidence="1">
    <location>
        <begin position="32"/>
        <end position="44"/>
    </location>
</feature>
<feature type="region of interest" description="Disordered" evidence="1">
    <location>
        <begin position="29"/>
        <end position="55"/>
    </location>
</feature>
<accession>A0A7C9JBB6</accession>
<evidence type="ECO:0000256" key="1">
    <source>
        <dbReference type="SAM" id="MobiDB-lite"/>
    </source>
</evidence>
<reference evidence="2 3" key="1">
    <citation type="submission" date="2020-01" db="EMBL/GenBank/DDBJ databases">
        <title>Genome sequence of Desulfovibrio aerotolerans DSM 16695(T).</title>
        <authorList>
            <person name="Karnachuk O."/>
            <person name="Avakyan M."/>
            <person name="Mardanov A."/>
            <person name="Kadnikov V."/>
            <person name="Ravin N."/>
        </authorList>
    </citation>
    <scope>NUCLEOTIDE SEQUENCE [LARGE SCALE GENOMIC DNA]</scope>
    <source>
        <strain evidence="2 3">DSM 16695</strain>
    </source>
</reference>
<feature type="compositionally biased region" description="Basic and acidic residues" evidence="1">
    <location>
        <begin position="45"/>
        <end position="55"/>
    </location>
</feature>
<protein>
    <submittedName>
        <fullName evidence="2">Uncharacterized protein</fullName>
    </submittedName>
</protein>
<dbReference type="OrthoDB" id="5461068at2"/>
<dbReference type="RefSeq" id="WP_160963474.1">
    <property type="nucleotide sequence ID" value="NZ_WVUD01000048.1"/>
</dbReference>
<sequence>MASIREHVETVFAALAFAERNLPRDTQELLDRTSQSTTETVNATKRSDNRPRVRV</sequence>
<dbReference type="EMBL" id="WVUD01000048">
    <property type="protein sequence ID" value="MYL84958.1"/>
    <property type="molecule type" value="Genomic_DNA"/>
</dbReference>